<dbReference type="EMBL" id="CP045226">
    <property type="protein sequence ID" value="QFS43832.1"/>
    <property type="molecule type" value="Genomic_DNA"/>
</dbReference>
<protein>
    <submittedName>
        <fullName evidence="1">Uncharacterized protein</fullName>
    </submittedName>
</protein>
<reference evidence="1 2" key="1">
    <citation type="submission" date="2019-10" db="EMBL/GenBank/DDBJ databases">
        <title>Genomic and transcriptomic insights into the perfect genentic adaptation of a filamentous nitrogen-fixing cyanobacterium to rice fields.</title>
        <authorList>
            <person name="Chen Z."/>
        </authorList>
    </citation>
    <scope>NUCLEOTIDE SEQUENCE [LARGE SCALE GENOMIC DNA]</scope>
    <source>
        <strain evidence="1">CCNUC1</strain>
    </source>
</reference>
<evidence type="ECO:0000313" key="2">
    <source>
        <dbReference type="Proteomes" id="UP000326678"/>
    </source>
</evidence>
<dbReference type="KEGG" id="nsh:GXM_01305"/>
<dbReference type="AlphaFoldDB" id="A0A5P8VTW4"/>
<evidence type="ECO:0000313" key="1">
    <source>
        <dbReference type="EMBL" id="QFS43832.1"/>
    </source>
</evidence>
<sequence length="44" mass="5385">MRYWKHHFNDNLKQPKTKLRSLKGLEQVFDQMKARQMIKVAMIP</sequence>
<dbReference type="Proteomes" id="UP000326678">
    <property type="component" value="Chromosome Gxm1"/>
</dbReference>
<accession>A0A5P8VTW4</accession>
<organism evidence="1 2">
    <name type="scientific">Nostoc sphaeroides CCNUC1</name>
    <dbReference type="NCBI Taxonomy" id="2653204"/>
    <lineage>
        <taxon>Bacteria</taxon>
        <taxon>Bacillati</taxon>
        <taxon>Cyanobacteriota</taxon>
        <taxon>Cyanophyceae</taxon>
        <taxon>Nostocales</taxon>
        <taxon>Nostocaceae</taxon>
        <taxon>Nostoc</taxon>
    </lineage>
</organism>
<proteinExistence type="predicted"/>
<dbReference type="RefSeq" id="WP_267255568.1">
    <property type="nucleotide sequence ID" value="NZ_CP045226.1"/>
</dbReference>
<gene>
    <name evidence="1" type="ORF">GXM_01305</name>
</gene>
<name>A0A5P8VTW4_9NOSO</name>
<keyword evidence="2" id="KW-1185">Reference proteome</keyword>